<accession>A0ABR3NHT4</accession>
<organism evidence="1 2">
    <name type="scientific">Cirrhinus molitorella</name>
    <name type="common">mud carp</name>
    <dbReference type="NCBI Taxonomy" id="172907"/>
    <lineage>
        <taxon>Eukaryota</taxon>
        <taxon>Metazoa</taxon>
        <taxon>Chordata</taxon>
        <taxon>Craniata</taxon>
        <taxon>Vertebrata</taxon>
        <taxon>Euteleostomi</taxon>
        <taxon>Actinopterygii</taxon>
        <taxon>Neopterygii</taxon>
        <taxon>Teleostei</taxon>
        <taxon>Ostariophysi</taxon>
        <taxon>Cypriniformes</taxon>
        <taxon>Cyprinidae</taxon>
        <taxon>Labeoninae</taxon>
        <taxon>Labeonini</taxon>
        <taxon>Cirrhinus</taxon>
    </lineage>
</organism>
<name>A0ABR3NHT4_9TELE</name>
<dbReference type="Gene3D" id="1.10.10.2590">
    <property type="entry name" value="BEN domain"/>
    <property type="match status" value="1"/>
</dbReference>
<gene>
    <name evidence="1" type="ORF">QQF64_036151</name>
</gene>
<proteinExistence type="predicted"/>
<sequence length="72" mass="7700">LKSTKKLNIVRDTFQACGRGGTSWSTMYKDLAVAVFGRSMSATHNLSGKTGNANKKIANQASFGSYNSGTYC</sequence>
<dbReference type="EMBL" id="JAYMGO010000004">
    <property type="protein sequence ID" value="KAL1276528.1"/>
    <property type="molecule type" value="Genomic_DNA"/>
</dbReference>
<keyword evidence="2" id="KW-1185">Reference proteome</keyword>
<dbReference type="Proteomes" id="UP001558613">
    <property type="component" value="Unassembled WGS sequence"/>
</dbReference>
<feature type="non-terminal residue" evidence="1">
    <location>
        <position position="1"/>
    </location>
</feature>
<evidence type="ECO:0000313" key="2">
    <source>
        <dbReference type="Proteomes" id="UP001558613"/>
    </source>
</evidence>
<protein>
    <submittedName>
        <fullName evidence="1">Uncharacterized protein</fullName>
    </submittedName>
</protein>
<comment type="caution">
    <text evidence="1">The sequence shown here is derived from an EMBL/GenBank/DDBJ whole genome shotgun (WGS) entry which is preliminary data.</text>
</comment>
<reference evidence="1 2" key="1">
    <citation type="submission" date="2023-09" db="EMBL/GenBank/DDBJ databases">
        <authorList>
            <person name="Wang M."/>
        </authorList>
    </citation>
    <scope>NUCLEOTIDE SEQUENCE [LARGE SCALE GENOMIC DNA]</scope>
    <source>
        <strain evidence="1">GT-2023</strain>
        <tissue evidence="1">Liver</tissue>
    </source>
</reference>
<feature type="non-terminal residue" evidence="1">
    <location>
        <position position="72"/>
    </location>
</feature>
<evidence type="ECO:0000313" key="1">
    <source>
        <dbReference type="EMBL" id="KAL1276528.1"/>
    </source>
</evidence>